<evidence type="ECO:0000259" key="1">
    <source>
        <dbReference type="SMART" id="SM00579"/>
    </source>
</evidence>
<dbReference type="InterPro" id="IPR032675">
    <property type="entry name" value="LRR_dom_sf"/>
</dbReference>
<accession>A0A087GZV4</accession>
<dbReference type="SUPFAM" id="SSF52047">
    <property type="entry name" value="RNI-like"/>
    <property type="match status" value="1"/>
</dbReference>
<dbReference type="Proteomes" id="UP000029120">
    <property type="component" value="Chromosome 5"/>
</dbReference>
<gene>
    <name evidence="2" type="ordered locus">AALP_Aa5g280600</name>
</gene>
<sequence>MDSRKETTLSSLHDALLVQIISNLSFKEAVTTSVLAKRWKNIYRETKNVSFIESEFENSDSDSEETEMEARASFVDYMVDWVSTFTGEVIETFEVCLSKPAGFETEIKALIEFAVSKNVKNLGLDFSDIPWTRRNQVNVFPLPECVYTLANLESLKLFACEFIPSRLANPGKIKSLCFGWFQLGEIMSLIAKSPLLESLTIQRCWNVGLEMITRDNNRLVELVFENCNFSTANSTLDLTNVEIFKYIGNFHHFQFMGVNKNIEDAYLDFEAAISLNDASGTQLRGLLYDLKSAKKLTVCPFLIELIKDGDEPVRLQAPMETRDLVMITSLQPSEFVGVRLMINSCPELETLTFVTVSLRHVSNTPLGFDPNEYWNLDLTHKCVESTLKVVEVKEFTGSMSECQVLKYLIRYGLVLERVDMYLWSELDDGHKVLSREAAYMIENAFVRGSSGVRIELHDD</sequence>
<dbReference type="EMBL" id="CM002873">
    <property type="protein sequence ID" value="KFK35406.1"/>
    <property type="molecule type" value="Genomic_DNA"/>
</dbReference>
<dbReference type="PANTHER" id="PTHR31900">
    <property type="entry name" value="F-BOX/RNI SUPERFAMILY PROTEIN-RELATED"/>
    <property type="match status" value="1"/>
</dbReference>
<organism evidence="2 3">
    <name type="scientific">Arabis alpina</name>
    <name type="common">Alpine rock-cress</name>
    <dbReference type="NCBI Taxonomy" id="50452"/>
    <lineage>
        <taxon>Eukaryota</taxon>
        <taxon>Viridiplantae</taxon>
        <taxon>Streptophyta</taxon>
        <taxon>Embryophyta</taxon>
        <taxon>Tracheophyta</taxon>
        <taxon>Spermatophyta</taxon>
        <taxon>Magnoliopsida</taxon>
        <taxon>eudicotyledons</taxon>
        <taxon>Gunneridae</taxon>
        <taxon>Pentapetalae</taxon>
        <taxon>rosids</taxon>
        <taxon>malvids</taxon>
        <taxon>Brassicales</taxon>
        <taxon>Brassicaceae</taxon>
        <taxon>Arabideae</taxon>
        <taxon>Arabis</taxon>
    </lineage>
</organism>
<evidence type="ECO:0000313" key="3">
    <source>
        <dbReference type="Proteomes" id="UP000029120"/>
    </source>
</evidence>
<dbReference type="AlphaFoldDB" id="A0A087GZV4"/>
<feature type="domain" description="FBD" evidence="1">
    <location>
        <begin position="381"/>
        <end position="457"/>
    </location>
</feature>
<dbReference type="eggNOG" id="ENOG502QVFC">
    <property type="taxonomic scope" value="Eukaryota"/>
</dbReference>
<dbReference type="Gene3D" id="3.80.10.10">
    <property type="entry name" value="Ribonuclease Inhibitor"/>
    <property type="match status" value="1"/>
</dbReference>
<dbReference type="InterPro" id="IPR050232">
    <property type="entry name" value="FBL13/AtMIF1-like"/>
</dbReference>
<name>A0A087GZV4_ARAAL</name>
<evidence type="ECO:0000313" key="2">
    <source>
        <dbReference type="EMBL" id="KFK35406.1"/>
    </source>
</evidence>
<dbReference type="PANTHER" id="PTHR31900:SF34">
    <property type="entry name" value="EMB|CAB62440.1-RELATED"/>
    <property type="match status" value="1"/>
</dbReference>
<dbReference type="SUPFAM" id="SSF81383">
    <property type="entry name" value="F-box domain"/>
    <property type="match status" value="1"/>
</dbReference>
<dbReference type="InterPro" id="IPR053781">
    <property type="entry name" value="F-box_AtFBL13-like"/>
</dbReference>
<proteinExistence type="predicted"/>
<dbReference type="OrthoDB" id="673865at2759"/>
<dbReference type="InterPro" id="IPR001810">
    <property type="entry name" value="F-box_dom"/>
</dbReference>
<dbReference type="CDD" id="cd22160">
    <property type="entry name" value="F-box_AtFBL13-like"/>
    <property type="match status" value="1"/>
</dbReference>
<dbReference type="Pfam" id="PF08387">
    <property type="entry name" value="FBD"/>
    <property type="match status" value="1"/>
</dbReference>
<dbReference type="Gramene" id="KFK35406">
    <property type="protein sequence ID" value="KFK35406"/>
    <property type="gene ID" value="AALP_AA5G280600"/>
</dbReference>
<protein>
    <recommendedName>
        <fullName evidence="1">FBD domain-containing protein</fullName>
    </recommendedName>
</protein>
<keyword evidence="3" id="KW-1185">Reference proteome</keyword>
<dbReference type="Pfam" id="PF00646">
    <property type="entry name" value="F-box"/>
    <property type="match status" value="1"/>
</dbReference>
<dbReference type="InterPro" id="IPR006566">
    <property type="entry name" value="FBD"/>
</dbReference>
<reference evidence="3" key="1">
    <citation type="journal article" date="2015" name="Nat. Plants">
        <title>Genome expansion of Arabis alpina linked with retrotransposition and reduced symmetric DNA methylation.</title>
        <authorList>
            <person name="Willing E.M."/>
            <person name="Rawat V."/>
            <person name="Mandakova T."/>
            <person name="Maumus F."/>
            <person name="James G.V."/>
            <person name="Nordstroem K.J."/>
            <person name="Becker C."/>
            <person name="Warthmann N."/>
            <person name="Chica C."/>
            <person name="Szarzynska B."/>
            <person name="Zytnicki M."/>
            <person name="Albani M.C."/>
            <person name="Kiefer C."/>
            <person name="Bergonzi S."/>
            <person name="Castaings L."/>
            <person name="Mateos J.L."/>
            <person name="Berns M.C."/>
            <person name="Bujdoso N."/>
            <person name="Piofczyk T."/>
            <person name="de Lorenzo L."/>
            <person name="Barrero-Sicilia C."/>
            <person name="Mateos I."/>
            <person name="Piednoel M."/>
            <person name="Hagmann J."/>
            <person name="Chen-Min-Tao R."/>
            <person name="Iglesias-Fernandez R."/>
            <person name="Schuster S.C."/>
            <person name="Alonso-Blanco C."/>
            <person name="Roudier F."/>
            <person name="Carbonero P."/>
            <person name="Paz-Ares J."/>
            <person name="Davis S.J."/>
            <person name="Pecinka A."/>
            <person name="Quesneville H."/>
            <person name="Colot V."/>
            <person name="Lysak M.A."/>
            <person name="Weigel D."/>
            <person name="Coupland G."/>
            <person name="Schneeberger K."/>
        </authorList>
    </citation>
    <scope>NUCLEOTIDE SEQUENCE [LARGE SCALE GENOMIC DNA]</scope>
    <source>
        <strain evidence="3">cv. Pajares</strain>
    </source>
</reference>
<dbReference type="SMART" id="SM00579">
    <property type="entry name" value="FBD"/>
    <property type="match status" value="1"/>
</dbReference>
<dbReference type="OMA" id="SECEHLE"/>
<dbReference type="InterPro" id="IPR036047">
    <property type="entry name" value="F-box-like_dom_sf"/>
</dbReference>